<feature type="non-terminal residue" evidence="2">
    <location>
        <position position="1"/>
    </location>
</feature>
<keyword evidence="1" id="KW-0812">Transmembrane</keyword>
<keyword evidence="1" id="KW-1133">Transmembrane helix</keyword>
<reference evidence="2" key="2">
    <citation type="submission" date="2016-06" db="EMBL/GenBank/DDBJ databases">
        <title>The genome of a short-lived fish provides insights into sex chromosome evolution and the genetic control of aging.</title>
        <authorList>
            <person name="Reichwald K."/>
            <person name="Felder M."/>
            <person name="Petzold A."/>
            <person name="Koch P."/>
            <person name="Groth M."/>
            <person name="Platzer M."/>
        </authorList>
    </citation>
    <scope>NUCLEOTIDE SEQUENCE</scope>
    <source>
        <tissue evidence="2">Brain</tissue>
    </source>
</reference>
<keyword evidence="1" id="KW-0472">Membrane</keyword>
<dbReference type="EMBL" id="HAEH01016668">
    <property type="protein sequence ID" value="SBS04911.1"/>
    <property type="molecule type" value="Transcribed_RNA"/>
</dbReference>
<reference evidence="2" key="1">
    <citation type="submission" date="2016-05" db="EMBL/GenBank/DDBJ databases">
        <authorList>
            <person name="Lavstsen T."/>
            <person name="Jespersen J.S."/>
        </authorList>
    </citation>
    <scope>NUCLEOTIDE SEQUENCE</scope>
    <source>
        <tissue evidence="2">Brain</tissue>
    </source>
</reference>
<proteinExistence type="predicted"/>
<gene>
    <name evidence="2" type="primary">Nfu_g_1_000933</name>
</gene>
<protein>
    <submittedName>
        <fullName evidence="2">Uncharacterized protein</fullName>
    </submittedName>
</protein>
<organism evidence="2">
    <name type="scientific">Nothobranchius rachovii</name>
    <name type="common">bluefin notho</name>
    <dbReference type="NCBI Taxonomy" id="451742"/>
    <lineage>
        <taxon>Eukaryota</taxon>
        <taxon>Metazoa</taxon>
        <taxon>Chordata</taxon>
        <taxon>Craniata</taxon>
        <taxon>Vertebrata</taxon>
        <taxon>Euteleostomi</taxon>
        <taxon>Actinopterygii</taxon>
        <taxon>Neopterygii</taxon>
        <taxon>Teleostei</taxon>
        <taxon>Neoteleostei</taxon>
        <taxon>Acanthomorphata</taxon>
        <taxon>Ovalentaria</taxon>
        <taxon>Atherinomorphae</taxon>
        <taxon>Cyprinodontiformes</taxon>
        <taxon>Nothobranchiidae</taxon>
        <taxon>Nothobranchius</taxon>
    </lineage>
</organism>
<feature type="transmembrane region" description="Helical" evidence="1">
    <location>
        <begin position="6"/>
        <end position="25"/>
    </location>
</feature>
<dbReference type="AlphaFoldDB" id="A0A1A8RFU6"/>
<evidence type="ECO:0000256" key="1">
    <source>
        <dbReference type="SAM" id="Phobius"/>
    </source>
</evidence>
<sequence>TQITFVYNLFLVLGAYLHLTGAFALTGYKVNYKLFDNDHVFTIRRHIADHTLD</sequence>
<accession>A0A1A8RFU6</accession>
<evidence type="ECO:0000313" key="2">
    <source>
        <dbReference type="EMBL" id="SBS04911.1"/>
    </source>
</evidence>
<feature type="non-terminal residue" evidence="2">
    <location>
        <position position="53"/>
    </location>
</feature>
<name>A0A1A8RFU6_9TELE</name>